<keyword evidence="1" id="KW-0175">Coiled coil</keyword>
<reference evidence="2 3" key="1">
    <citation type="journal article" date="2015" name="Proc. Natl. Acad. Sci. U.S.A.">
        <title>The resurrection genome of Boea hygrometrica: A blueprint for survival of dehydration.</title>
        <authorList>
            <person name="Xiao L."/>
            <person name="Yang G."/>
            <person name="Zhang L."/>
            <person name="Yang X."/>
            <person name="Zhao S."/>
            <person name="Ji Z."/>
            <person name="Zhou Q."/>
            <person name="Hu M."/>
            <person name="Wang Y."/>
            <person name="Chen M."/>
            <person name="Xu Y."/>
            <person name="Jin H."/>
            <person name="Xiao X."/>
            <person name="Hu G."/>
            <person name="Bao F."/>
            <person name="Hu Y."/>
            <person name="Wan P."/>
            <person name="Li L."/>
            <person name="Deng X."/>
            <person name="Kuang T."/>
            <person name="Xiang C."/>
            <person name="Zhu J.K."/>
            <person name="Oliver M.J."/>
            <person name="He Y."/>
        </authorList>
    </citation>
    <scope>NUCLEOTIDE SEQUENCE [LARGE SCALE GENOMIC DNA]</scope>
    <source>
        <strain evidence="3">cv. XS01</strain>
    </source>
</reference>
<name>A0A2Z7A2R2_9LAMI</name>
<keyword evidence="3" id="KW-1185">Reference proteome</keyword>
<accession>A0A2Z7A2R2</accession>
<feature type="coiled-coil region" evidence="1">
    <location>
        <begin position="133"/>
        <end position="160"/>
    </location>
</feature>
<evidence type="ECO:0000313" key="2">
    <source>
        <dbReference type="EMBL" id="KZV15786.1"/>
    </source>
</evidence>
<evidence type="ECO:0000256" key="1">
    <source>
        <dbReference type="SAM" id="Coils"/>
    </source>
</evidence>
<evidence type="ECO:0000313" key="3">
    <source>
        <dbReference type="Proteomes" id="UP000250235"/>
    </source>
</evidence>
<protein>
    <recommendedName>
        <fullName evidence="4">ICln family transporter: chloride ion current inducer protein I(Cln)</fullName>
    </recommendedName>
</protein>
<sequence length="203" mass="23139">MVRIVFEFYCIDRLPGNFVFRCAREAGSGSYTVVPQHFQATLSEQFNESQSGNSSRMHKIEQGLHDSLHEQAEVFKNLFQGARQEGRTMDDVQTLRFNEFRKNILAQNASIFTGLADVRKEVQEVNTKVDIIASSLNDVRKNVEETKEALSHQLLEFQSQTQANQNILHAQLSELVNYINRGSADKRGKVAAEDLNSLRMFKI</sequence>
<dbReference type="EMBL" id="KV019621">
    <property type="protein sequence ID" value="KZV15786.1"/>
    <property type="molecule type" value="Genomic_DNA"/>
</dbReference>
<dbReference type="AlphaFoldDB" id="A0A2Z7A2R2"/>
<proteinExistence type="predicted"/>
<gene>
    <name evidence="2" type="ORF">F511_02002</name>
</gene>
<dbReference type="Proteomes" id="UP000250235">
    <property type="component" value="Unassembled WGS sequence"/>
</dbReference>
<organism evidence="2 3">
    <name type="scientific">Dorcoceras hygrometricum</name>
    <dbReference type="NCBI Taxonomy" id="472368"/>
    <lineage>
        <taxon>Eukaryota</taxon>
        <taxon>Viridiplantae</taxon>
        <taxon>Streptophyta</taxon>
        <taxon>Embryophyta</taxon>
        <taxon>Tracheophyta</taxon>
        <taxon>Spermatophyta</taxon>
        <taxon>Magnoliopsida</taxon>
        <taxon>eudicotyledons</taxon>
        <taxon>Gunneridae</taxon>
        <taxon>Pentapetalae</taxon>
        <taxon>asterids</taxon>
        <taxon>lamiids</taxon>
        <taxon>Lamiales</taxon>
        <taxon>Gesneriaceae</taxon>
        <taxon>Didymocarpoideae</taxon>
        <taxon>Trichosporeae</taxon>
        <taxon>Loxocarpinae</taxon>
        <taxon>Dorcoceras</taxon>
    </lineage>
</organism>
<evidence type="ECO:0008006" key="4">
    <source>
        <dbReference type="Google" id="ProtNLM"/>
    </source>
</evidence>